<evidence type="ECO:0000313" key="10">
    <source>
        <dbReference type="Proteomes" id="UP000184532"/>
    </source>
</evidence>
<evidence type="ECO:0000256" key="3">
    <source>
        <dbReference type="ARBA" id="ARBA00022729"/>
    </source>
</evidence>
<dbReference type="SUPFAM" id="SSF48452">
    <property type="entry name" value="TPR-like"/>
    <property type="match status" value="1"/>
</dbReference>
<evidence type="ECO:0000259" key="8">
    <source>
        <dbReference type="Pfam" id="PF14322"/>
    </source>
</evidence>
<feature type="domain" description="SusD-like N-terminal" evidence="8">
    <location>
        <begin position="19"/>
        <end position="192"/>
    </location>
</feature>
<dbReference type="OrthoDB" id="5694214at2"/>
<evidence type="ECO:0000259" key="7">
    <source>
        <dbReference type="Pfam" id="PF07980"/>
    </source>
</evidence>
<comment type="subcellular location">
    <subcellularLocation>
        <location evidence="1">Cell outer membrane</location>
    </subcellularLocation>
</comment>
<comment type="similarity">
    <text evidence="2">Belongs to the SusD family.</text>
</comment>
<organism evidence="9 10">
    <name type="scientific">Flagellimonas flava</name>
    <dbReference type="NCBI Taxonomy" id="570519"/>
    <lineage>
        <taxon>Bacteria</taxon>
        <taxon>Pseudomonadati</taxon>
        <taxon>Bacteroidota</taxon>
        <taxon>Flavobacteriia</taxon>
        <taxon>Flavobacteriales</taxon>
        <taxon>Flavobacteriaceae</taxon>
        <taxon>Flagellimonas</taxon>
    </lineage>
</organism>
<accession>A0A1M5NMF0</accession>
<dbReference type="RefSeq" id="WP_084732662.1">
    <property type="nucleotide sequence ID" value="NZ_FQWL01000005.1"/>
</dbReference>
<gene>
    <name evidence="9" type="ORF">SAMN04488116_2865</name>
</gene>
<proteinExistence type="inferred from homology"/>
<feature type="domain" description="RagB/SusD" evidence="7">
    <location>
        <begin position="339"/>
        <end position="501"/>
    </location>
</feature>
<keyword evidence="5" id="KW-0998">Cell outer membrane</keyword>
<evidence type="ECO:0000256" key="6">
    <source>
        <dbReference type="SAM" id="SignalP"/>
    </source>
</evidence>
<dbReference type="EMBL" id="FQWL01000005">
    <property type="protein sequence ID" value="SHG90379.1"/>
    <property type="molecule type" value="Genomic_DNA"/>
</dbReference>
<keyword evidence="10" id="KW-1185">Reference proteome</keyword>
<dbReference type="InterPro" id="IPR033985">
    <property type="entry name" value="SusD-like_N"/>
</dbReference>
<reference evidence="10" key="1">
    <citation type="submission" date="2016-11" db="EMBL/GenBank/DDBJ databases">
        <authorList>
            <person name="Varghese N."/>
            <person name="Submissions S."/>
        </authorList>
    </citation>
    <scope>NUCLEOTIDE SEQUENCE [LARGE SCALE GENOMIC DNA]</scope>
    <source>
        <strain evidence="10">DSM 22638</strain>
    </source>
</reference>
<dbReference type="Pfam" id="PF07980">
    <property type="entry name" value="SusD_RagB"/>
    <property type="match status" value="1"/>
</dbReference>
<evidence type="ECO:0000313" key="9">
    <source>
        <dbReference type="EMBL" id="SHG90379.1"/>
    </source>
</evidence>
<evidence type="ECO:0000256" key="4">
    <source>
        <dbReference type="ARBA" id="ARBA00023136"/>
    </source>
</evidence>
<dbReference type="Proteomes" id="UP000184532">
    <property type="component" value="Unassembled WGS sequence"/>
</dbReference>
<dbReference type="InterPro" id="IPR012944">
    <property type="entry name" value="SusD_RagB_dom"/>
</dbReference>
<feature type="signal peptide" evidence="6">
    <location>
        <begin position="1"/>
        <end position="18"/>
    </location>
</feature>
<dbReference type="InterPro" id="IPR011990">
    <property type="entry name" value="TPR-like_helical_dom_sf"/>
</dbReference>
<keyword evidence="3 6" id="KW-0732">Signal</keyword>
<evidence type="ECO:0000256" key="5">
    <source>
        <dbReference type="ARBA" id="ARBA00023237"/>
    </source>
</evidence>
<evidence type="ECO:0000256" key="2">
    <source>
        <dbReference type="ARBA" id="ARBA00006275"/>
    </source>
</evidence>
<dbReference type="GO" id="GO:0009279">
    <property type="term" value="C:cell outer membrane"/>
    <property type="evidence" value="ECO:0007669"/>
    <property type="project" value="UniProtKB-SubCell"/>
</dbReference>
<name>A0A1M5NMF0_9FLAO</name>
<protein>
    <submittedName>
        <fullName evidence="9">Starch-binding associating with outer membrane</fullName>
    </submittedName>
</protein>
<dbReference type="PROSITE" id="PS51257">
    <property type="entry name" value="PROKAR_LIPOPROTEIN"/>
    <property type="match status" value="1"/>
</dbReference>
<dbReference type="Gene3D" id="1.25.40.390">
    <property type="match status" value="1"/>
</dbReference>
<evidence type="ECO:0000256" key="1">
    <source>
        <dbReference type="ARBA" id="ARBA00004442"/>
    </source>
</evidence>
<keyword evidence="4" id="KW-0472">Membrane</keyword>
<dbReference type="Pfam" id="PF14322">
    <property type="entry name" value="SusD-like_3"/>
    <property type="match status" value="1"/>
</dbReference>
<feature type="chain" id="PRO_5013019653" evidence="6">
    <location>
        <begin position="19"/>
        <end position="501"/>
    </location>
</feature>
<sequence length="501" mass="56695">MRKIMILAILIVLSSACSDFLEEEPKDFLSPDNFPNTQNDVIQLIGGVQTRFGRNDYYDRDLWDVVGYGADHVTSRFLPGNIRGDMEHYTFLTDNPRILSLWETNYFGINAMNQILQALEGRDEGWIPGYRGAALSFRALFYFHLVQLFGDLPIVTEPISDLGSGLEVGRSPVAEVYALIENDLLEAESLLEGVDFGRPGLPTVGFAKTLLANVYLTMAGFPLEDDSKWALAAAKAKEVKASGTYSLVRPFSDLWLIANENGPEHIFSTQRDMAESSLQAFFPARTRPNFIGYQSGTSNYNGDWGLYNKYSDEDLRRSASFDTIIVSTETASVDSPVRIWNYTEFNGGTNPKETRPYSLKYFDSGRPYNEFRNFGRRQPTNFPIYRYAEVLLFIAEADNEANNGPTQDAYDAINEVRDRAGLAPLSGLGQDEFRDAVRLERELELNFELKRRFDLVRYGIFYEVMSQEEFAEDGIQPHHVLYPIPANELSVNPSLEQNPGY</sequence>
<dbReference type="STRING" id="570519.SAMN04488116_2865"/>
<dbReference type="AlphaFoldDB" id="A0A1M5NMF0"/>